<feature type="transmembrane region" description="Helical" evidence="1">
    <location>
        <begin position="12"/>
        <end position="34"/>
    </location>
</feature>
<evidence type="ECO:0000313" key="3">
    <source>
        <dbReference type="Proteomes" id="UP000648182"/>
    </source>
</evidence>
<accession>A0ABR8VIX9</accession>
<keyword evidence="1" id="KW-0472">Membrane</keyword>
<dbReference type="Gene3D" id="3.40.630.40">
    <property type="entry name" value="Zn-dependent exopeptidases"/>
    <property type="match status" value="1"/>
</dbReference>
<dbReference type="NCBIfam" id="TIGR02867">
    <property type="entry name" value="spore_II_P"/>
    <property type="match status" value="1"/>
</dbReference>
<name>A0ABR8VIX9_9BACI</name>
<dbReference type="EMBL" id="JACSPV010000007">
    <property type="protein sequence ID" value="MBD8004627.1"/>
    <property type="molecule type" value="Genomic_DNA"/>
</dbReference>
<dbReference type="Proteomes" id="UP000648182">
    <property type="component" value="Unassembled WGS sequence"/>
</dbReference>
<dbReference type="Pfam" id="PF07454">
    <property type="entry name" value="SpoIIP"/>
    <property type="match status" value="1"/>
</dbReference>
<organism evidence="2 3">
    <name type="scientific">Bacillus norwichensis</name>
    <dbReference type="NCBI Taxonomy" id="2762217"/>
    <lineage>
        <taxon>Bacteria</taxon>
        <taxon>Bacillati</taxon>
        <taxon>Bacillota</taxon>
        <taxon>Bacilli</taxon>
        <taxon>Bacillales</taxon>
        <taxon>Bacillaceae</taxon>
        <taxon>Bacillus</taxon>
    </lineage>
</organism>
<protein>
    <submittedName>
        <fullName evidence="2">Stage II sporulation protein P</fullName>
    </submittedName>
</protein>
<gene>
    <name evidence="2" type="ORF">H9631_05995</name>
</gene>
<dbReference type="RefSeq" id="WP_191810921.1">
    <property type="nucleotide sequence ID" value="NZ_JACSPV010000007.1"/>
</dbReference>
<evidence type="ECO:0000256" key="1">
    <source>
        <dbReference type="SAM" id="Phobius"/>
    </source>
</evidence>
<proteinExistence type="predicted"/>
<keyword evidence="1" id="KW-1133">Transmembrane helix</keyword>
<reference evidence="2 3" key="1">
    <citation type="submission" date="2020-08" db="EMBL/GenBank/DDBJ databases">
        <title>A Genomic Blueprint of the Chicken Gut Microbiome.</title>
        <authorList>
            <person name="Gilroy R."/>
            <person name="Ravi A."/>
            <person name="Getino M."/>
            <person name="Pursley I."/>
            <person name="Horton D.L."/>
            <person name="Alikhan N.-F."/>
            <person name="Baker D."/>
            <person name="Gharbi K."/>
            <person name="Hall N."/>
            <person name="Watson M."/>
            <person name="Adriaenssens E.M."/>
            <person name="Foster-Nyarko E."/>
            <person name="Jarju S."/>
            <person name="Secka A."/>
            <person name="Antonio M."/>
            <person name="Oren A."/>
            <person name="Chaudhuri R."/>
            <person name="La Ragione R.M."/>
            <person name="Hildebrand F."/>
            <person name="Pallen M.J."/>
        </authorList>
    </citation>
    <scope>NUCLEOTIDE SEQUENCE [LARGE SCALE GENOMIC DNA]</scope>
    <source>
        <strain evidence="2 3">Sa1BUA2</strain>
    </source>
</reference>
<dbReference type="InterPro" id="IPR010897">
    <property type="entry name" value="Spore_II_P"/>
</dbReference>
<keyword evidence="1" id="KW-0812">Transmembrane</keyword>
<comment type="caution">
    <text evidence="2">The sequence shown here is derived from an EMBL/GenBank/DDBJ whole genome shotgun (WGS) entry which is preliminary data.</text>
</comment>
<sequence>MLKSSNSTTTFINFLISLTILIIATFLIAVFISFNSTFSSAYIKSVLNKVNMQSVLIEMLRSEAHAIPPSEDLPPLTELSLDLMINIKPKDVRTLLGKEIPGLALYHTEIAVAGQGTNIANLPIESPPPKFELLEETDENKQDAQDKSAPKPDIKNKAVFIYHSHSWEAFKPLLKDQKQNSSNNEKMNVLIVGDKLKQELETKGIGVEHSSKNVTKELKSRNWNYYQSYSLSRETVQEAMANHQKLKFFIDIHRDSQPKKVTTADIHQKKYAKLFFVVGKEHKNYEKNRTFAEKLHHDLEKKYPGLSRGVVVKGEFDGDGVYNQDLTEHALLIEFGGVDNDLTELYNSAEALADVFSEYYWGKSEI</sequence>
<evidence type="ECO:0000313" key="2">
    <source>
        <dbReference type="EMBL" id="MBD8004627.1"/>
    </source>
</evidence>
<keyword evidence="3" id="KW-1185">Reference proteome</keyword>
<dbReference type="SUPFAM" id="SSF53187">
    <property type="entry name" value="Zn-dependent exopeptidases"/>
    <property type="match status" value="1"/>
</dbReference>